<evidence type="ECO:0000256" key="3">
    <source>
        <dbReference type="ARBA" id="ARBA00022448"/>
    </source>
</evidence>
<evidence type="ECO:0000256" key="11">
    <source>
        <dbReference type="SAM" id="Phobius"/>
    </source>
</evidence>
<gene>
    <name evidence="13" type="ORF">TPAB3V08_LOCUS2023</name>
</gene>
<dbReference type="PROSITE" id="PS50939">
    <property type="entry name" value="CYTOCHROME_B561"/>
    <property type="match status" value="1"/>
</dbReference>
<organism evidence="13 14">
    <name type="scientific">Timema podura</name>
    <name type="common">Walking stick</name>
    <dbReference type="NCBI Taxonomy" id="61482"/>
    <lineage>
        <taxon>Eukaryota</taxon>
        <taxon>Metazoa</taxon>
        <taxon>Ecdysozoa</taxon>
        <taxon>Arthropoda</taxon>
        <taxon>Hexapoda</taxon>
        <taxon>Insecta</taxon>
        <taxon>Pterygota</taxon>
        <taxon>Neoptera</taxon>
        <taxon>Polyneoptera</taxon>
        <taxon>Phasmatodea</taxon>
        <taxon>Timematodea</taxon>
        <taxon>Timematoidea</taxon>
        <taxon>Timematidae</taxon>
        <taxon>Timema</taxon>
    </lineage>
</organism>
<evidence type="ECO:0000259" key="12">
    <source>
        <dbReference type="PROSITE" id="PS50939"/>
    </source>
</evidence>
<keyword evidence="10 11" id="KW-0472">Membrane</keyword>
<keyword evidence="6" id="KW-0479">Metal-binding</keyword>
<comment type="subcellular location">
    <subcellularLocation>
        <location evidence="2">Membrane</location>
        <topology evidence="2">Multi-pass membrane protein</topology>
    </subcellularLocation>
</comment>
<keyword evidence="8 11" id="KW-1133">Transmembrane helix</keyword>
<protein>
    <recommendedName>
        <fullName evidence="12">Cytochrome b561 domain-containing protein</fullName>
    </recommendedName>
</protein>
<comment type="cofactor">
    <cofactor evidence="1">
        <name>heme b</name>
        <dbReference type="ChEBI" id="CHEBI:60344"/>
    </cofactor>
</comment>
<keyword evidence="14" id="KW-1185">Reference proteome</keyword>
<name>A0ABN7NKQ0_TIMPD</name>
<feature type="transmembrane region" description="Helical" evidence="11">
    <location>
        <begin position="87"/>
        <end position="108"/>
    </location>
</feature>
<dbReference type="PANTHER" id="PTHR10106:SF0">
    <property type="entry name" value="LD36721P"/>
    <property type="match status" value="1"/>
</dbReference>
<dbReference type="EMBL" id="CAJPIN010001975">
    <property type="protein sequence ID" value="CAG2055009.1"/>
    <property type="molecule type" value="Genomic_DNA"/>
</dbReference>
<evidence type="ECO:0000256" key="5">
    <source>
        <dbReference type="ARBA" id="ARBA00022692"/>
    </source>
</evidence>
<evidence type="ECO:0000256" key="1">
    <source>
        <dbReference type="ARBA" id="ARBA00001970"/>
    </source>
</evidence>
<keyword evidence="3" id="KW-0813">Transport</keyword>
<comment type="caution">
    <text evidence="13">The sequence shown here is derived from an EMBL/GenBank/DDBJ whole genome shotgun (WGS) entry which is preliminary data.</text>
</comment>
<proteinExistence type="predicted"/>
<evidence type="ECO:0000256" key="7">
    <source>
        <dbReference type="ARBA" id="ARBA00022982"/>
    </source>
</evidence>
<reference evidence="13" key="1">
    <citation type="submission" date="2021-03" db="EMBL/GenBank/DDBJ databases">
        <authorList>
            <person name="Tran Van P."/>
        </authorList>
    </citation>
    <scope>NUCLEOTIDE SEQUENCE</scope>
</reference>
<feature type="transmembrane region" description="Helical" evidence="11">
    <location>
        <begin position="54"/>
        <end position="75"/>
    </location>
</feature>
<keyword evidence="5 11" id="KW-0812">Transmembrane</keyword>
<evidence type="ECO:0000313" key="13">
    <source>
        <dbReference type="EMBL" id="CAG2055009.1"/>
    </source>
</evidence>
<evidence type="ECO:0000313" key="14">
    <source>
        <dbReference type="Proteomes" id="UP001153148"/>
    </source>
</evidence>
<feature type="transmembrane region" description="Helical" evidence="11">
    <location>
        <begin position="159"/>
        <end position="181"/>
    </location>
</feature>
<evidence type="ECO:0000256" key="10">
    <source>
        <dbReference type="ARBA" id="ARBA00023136"/>
    </source>
</evidence>
<sequence>MESSPETNLKGFSIAFGTTEFLGALAVVMMTVWVGHYRGGYSWSSLEPDLEFNWHPVLMTVSMIFLYGNSMMVYRAFRNNRKRRLKLVHMSINLLAFIIAVVALQAAFDSHNNKKIPNIYSLHSWLGLCAVIIFAAQWVFGFVAFWFPELNASIRSAMMPVHVFFGLLAFVLSVATALIGLTEKAIFVRLINATQYTVKIQSKDIQPQCDPNISSQN</sequence>
<feature type="domain" description="Cytochrome b561" evidence="12">
    <location>
        <begin position="18"/>
        <end position="217"/>
    </location>
</feature>
<keyword evidence="7" id="KW-0249">Electron transport</keyword>
<keyword evidence="4" id="KW-0349">Heme</keyword>
<dbReference type="Pfam" id="PF03188">
    <property type="entry name" value="Cytochrom_B561"/>
    <property type="match status" value="1"/>
</dbReference>
<dbReference type="InterPro" id="IPR006593">
    <property type="entry name" value="Cyt_b561/ferric_Rdtase_TM"/>
</dbReference>
<feature type="transmembrane region" description="Helical" evidence="11">
    <location>
        <begin position="12"/>
        <end position="34"/>
    </location>
</feature>
<dbReference type="PANTHER" id="PTHR10106">
    <property type="entry name" value="CYTOCHROME B561-RELATED"/>
    <property type="match status" value="1"/>
</dbReference>
<evidence type="ECO:0000256" key="2">
    <source>
        <dbReference type="ARBA" id="ARBA00004141"/>
    </source>
</evidence>
<dbReference type="InterPro" id="IPR043205">
    <property type="entry name" value="CYB561/CYBRD1-like"/>
</dbReference>
<feature type="transmembrane region" description="Helical" evidence="11">
    <location>
        <begin position="120"/>
        <end position="147"/>
    </location>
</feature>
<dbReference type="Gene3D" id="1.20.120.1770">
    <property type="match status" value="1"/>
</dbReference>
<dbReference type="Proteomes" id="UP001153148">
    <property type="component" value="Unassembled WGS sequence"/>
</dbReference>
<evidence type="ECO:0000256" key="6">
    <source>
        <dbReference type="ARBA" id="ARBA00022723"/>
    </source>
</evidence>
<evidence type="ECO:0000256" key="4">
    <source>
        <dbReference type="ARBA" id="ARBA00022617"/>
    </source>
</evidence>
<evidence type="ECO:0000256" key="9">
    <source>
        <dbReference type="ARBA" id="ARBA00023004"/>
    </source>
</evidence>
<dbReference type="SMART" id="SM00665">
    <property type="entry name" value="B561"/>
    <property type="match status" value="1"/>
</dbReference>
<evidence type="ECO:0000256" key="8">
    <source>
        <dbReference type="ARBA" id="ARBA00022989"/>
    </source>
</evidence>
<keyword evidence="9" id="KW-0408">Iron</keyword>
<accession>A0ABN7NKQ0</accession>